<dbReference type="SUPFAM" id="SSF102588">
    <property type="entry name" value="LmbE-like"/>
    <property type="match status" value="1"/>
</dbReference>
<protein>
    <submittedName>
        <fullName evidence="1">Bacillithiol biosynthesis deacetylase BshB1</fullName>
    </submittedName>
</protein>
<dbReference type="OrthoDB" id="9778719at2"/>
<dbReference type="PANTHER" id="PTHR12993:SF30">
    <property type="entry name" value="N-ACETYL-ALPHA-D-GLUCOSAMINYL L-MALATE DEACETYLASE 1"/>
    <property type="match status" value="1"/>
</dbReference>
<sequence>MKLDILAIAAHPDDVELACAGTLMAHAAQGLKVGIVDLTRGELGTRGTPEGRLQEAQDAAKILGVEVRENLGLKDGFFQNREEEQLAVIRAIRKYKPEIVLANAVHDRHPDHGRGAQLITDSCFYAGLRKIVTEVDGVPQEAWRPKQVYHFIQDRYIEPDFVVDISPYIEKKMEAIKAFKSQFLAAKDHEPQTYISSEGFFDSVIYRAKMMGKMVGVAYAEGYTTAKKLGVRNLMDLIHKTT</sequence>
<dbReference type="GO" id="GO:0019213">
    <property type="term" value="F:deacetylase activity"/>
    <property type="evidence" value="ECO:0007669"/>
    <property type="project" value="InterPro"/>
</dbReference>
<dbReference type="RefSeq" id="WP_098194845.1">
    <property type="nucleotide sequence ID" value="NZ_CP023777.1"/>
</dbReference>
<proteinExistence type="predicted"/>
<evidence type="ECO:0000313" key="1">
    <source>
        <dbReference type="EMBL" id="ATL48472.1"/>
    </source>
</evidence>
<evidence type="ECO:0000313" key="2">
    <source>
        <dbReference type="Proteomes" id="UP000220133"/>
    </source>
</evidence>
<dbReference type="InterPro" id="IPR023842">
    <property type="entry name" value="Bacillithiol_biosynth_BshB1"/>
</dbReference>
<dbReference type="EMBL" id="CP023777">
    <property type="protein sequence ID" value="ATL48472.1"/>
    <property type="molecule type" value="Genomic_DNA"/>
</dbReference>
<dbReference type="KEGG" id="cbae:COR50_15610"/>
<name>A0A291QX65_9BACT</name>
<dbReference type="PANTHER" id="PTHR12993">
    <property type="entry name" value="N-ACETYLGLUCOSAMINYL-PHOSPHATIDYLINOSITOL DE-N-ACETYLASE-RELATED"/>
    <property type="match status" value="1"/>
</dbReference>
<dbReference type="AlphaFoldDB" id="A0A291QX65"/>
<dbReference type="InterPro" id="IPR003737">
    <property type="entry name" value="GlcNAc_PI_deacetylase-related"/>
</dbReference>
<dbReference type="Gene3D" id="3.40.50.10320">
    <property type="entry name" value="LmbE-like"/>
    <property type="match status" value="1"/>
</dbReference>
<accession>A0A291QX65</accession>
<gene>
    <name evidence="1" type="primary">bshB1</name>
    <name evidence="1" type="ORF">COR50_15610</name>
</gene>
<dbReference type="Proteomes" id="UP000220133">
    <property type="component" value="Chromosome"/>
</dbReference>
<dbReference type="GO" id="GO:0016811">
    <property type="term" value="F:hydrolase activity, acting on carbon-nitrogen (but not peptide) bonds, in linear amides"/>
    <property type="evidence" value="ECO:0007669"/>
    <property type="project" value="TreeGrafter"/>
</dbReference>
<organism evidence="1 2">
    <name type="scientific">Chitinophaga caeni</name>
    <dbReference type="NCBI Taxonomy" id="2029983"/>
    <lineage>
        <taxon>Bacteria</taxon>
        <taxon>Pseudomonadati</taxon>
        <taxon>Bacteroidota</taxon>
        <taxon>Chitinophagia</taxon>
        <taxon>Chitinophagales</taxon>
        <taxon>Chitinophagaceae</taxon>
        <taxon>Chitinophaga</taxon>
    </lineage>
</organism>
<keyword evidence="2" id="KW-1185">Reference proteome</keyword>
<dbReference type="InterPro" id="IPR024078">
    <property type="entry name" value="LmbE-like_dom_sf"/>
</dbReference>
<reference evidence="1 2" key="1">
    <citation type="submission" date="2017-10" db="EMBL/GenBank/DDBJ databases">
        <title>Paenichitinophaga pekingensis gen. nov., sp. nov., isolated from activated sludge.</title>
        <authorList>
            <person name="Jin D."/>
            <person name="Kong X."/>
            <person name="Deng Y."/>
            <person name="Bai Z."/>
        </authorList>
    </citation>
    <scope>NUCLEOTIDE SEQUENCE [LARGE SCALE GENOMIC DNA]</scope>
    <source>
        <strain evidence="1 2">13</strain>
    </source>
</reference>
<dbReference type="GO" id="GO:0071793">
    <property type="term" value="P:bacillithiol biosynthetic process"/>
    <property type="evidence" value="ECO:0007669"/>
    <property type="project" value="InterPro"/>
</dbReference>
<dbReference type="NCBIfam" id="TIGR04001">
    <property type="entry name" value="thiol_BshB1"/>
    <property type="match status" value="1"/>
</dbReference>
<dbReference type="Pfam" id="PF02585">
    <property type="entry name" value="PIG-L"/>
    <property type="match status" value="1"/>
</dbReference>